<dbReference type="InterPro" id="IPR035994">
    <property type="entry name" value="Nucleoside_phosphorylase_sf"/>
</dbReference>
<dbReference type="OrthoDB" id="997641at2"/>
<dbReference type="Gene3D" id="3.40.50.1580">
    <property type="entry name" value="Nucleoside phosphorylase domain"/>
    <property type="match status" value="1"/>
</dbReference>
<protein>
    <submittedName>
        <fullName evidence="2">Adenosylhomocysteine nucleosidase</fullName>
    </submittedName>
</protein>
<dbReference type="Proteomes" id="UP000184420">
    <property type="component" value="Unassembled WGS sequence"/>
</dbReference>
<accession>A0A1M6WRY1</accession>
<evidence type="ECO:0000259" key="1">
    <source>
        <dbReference type="Pfam" id="PF01048"/>
    </source>
</evidence>
<dbReference type="EMBL" id="FRBL01000001">
    <property type="protein sequence ID" value="SHK96339.1"/>
    <property type="molecule type" value="Genomic_DNA"/>
</dbReference>
<proteinExistence type="predicted"/>
<gene>
    <name evidence="2" type="ORF">SAMN05444266_101736</name>
</gene>
<reference evidence="2 3" key="1">
    <citation type="submission" date="2016-11" db="EMBL/GenBank/DDBJ databases">
        <authorList>
            <person name="Jaros S."/>
            <person name="Januszkiewicz K."/>
            <person name="Wedrychowicz H."/>
        </authorList>
    </citation>
    <scope>NUCLEOTIDE SEQUENCE [LARGE SCALE GENOMIC DNA]</scope>
    <source>
        <strain evidence="2 3">DSM 27406</strain>
    </source>
</reference>
<organism evidence="2 3">
    <name type="scientific">Chitinophaga jiangningensis</name>
    <dbReference type="NCBI Taxonomy" id="1419482"/>
    <lineage>
        <taxon>Bacteria</taxon>
        <taxon>Pseudomonadati</taxon>
        <taxon>Bacteroidota</taxon>
        <taxon>Chitinophagia</taxon>
        <taxon>Chitinophagales</taxon>
        <taxon>Chitinophagaceae</taxon>
        <taxon>Chitinophaga</taxon>
    </lineage>
</organism>
<dbReference type="GO" id="GO:0019284">
    <property type="term" value="P:L-methionine salvage from S-adenosylmethionine"/>
    <property type="evidence" value="ECO:0007669"/>
    <property type="project" value="TreeGrafter"/>
</dbReference>
<dbReference type="GO" id="GO:0009116">
    <property type="term" value="P:nucleoside metabolic process"/>
    <property type="evidence" value="ECO:0007669"/>
    <property type="project" value="InterPro"/>
</dbReference>
<evidence type="ECO:0000313" key="2">
    <source>
        <dbReference type="EMBL" id="SHK96339.1"/>
    </source>
</evidence>
<dbReference type="InterPro" id="IPR000845">
    <property type="entry name" value="Nucleoside_phosphorylase_d"/>
</dbReference>
<evidence type="ECO:0000313" key="3">
    <source>
        <dbReference type="Proteomes" id="UP000184420"/>
    </source>
</evidence>
<dbReference type="GO" id="GO:0008782">
    <property type="term" value="F:adenosylhomocysteine nucleosidase activity"/>
    <property type="evidence" value="ECO:0007669"/>
    <property type="project" value="TreeGrafter"/>
</dbReference>
<dbReference type="RefSeq" id="WP_073078091.1">
    <property type="nucleotide sequence ID" value="NZ_FRBL01000001.1"/>
</dbReference>
<dbReference type="SUPFAM" id="SSF53167">
    <property type="entry name" value="Purine and uridine phosphorylases"/>
    <property type="match status" value="1"/>
</dbReference>
<dbReference type="GO" id="GO:0005829">
    <property type="term" value="C:cytosol"/>
    <property type="evidence" value="ECO:0007669"/>
    <property type="project" value="TreeGrafter"/>
</dbReference>
<name>A0A1M6WRY1_9BACT</name>
<keyword evidence="3" id="KW-1185">Reference proteome</keyword>
<dbReference type="PANTHER" id="PTHR46832:SF1">
    <property type="entry name" value="5'-METHYLTHIOADENOSINE_S-ADENOSYLHOMOCYSTEINE NUCLEOSIDASE"/>
    <property type="match status" value="1"/>
</dbReference>
<dbReference type="STRING" id="1419482.SAMN05444266_101736"/>
<sequence length="202" mass="21583">MSELDTIAATAPLRDLLQQNPLFVFALKSEATGEFDDVNALFVGIGKVNAAYHLTKAIATYKPGIIVNLGSAGSNTFERGTVVCCTRFIQRDMDVRPLGFALYETPLSGEPPLLEYGITAPGLPSGTCGTGDSFEIGHVTDDYNVIDMEAYPIAWIAKQENIPLLCLKYISDGADGAAADDWSVAVHLAAAALKKAVEELKK</sequence>
<dbReference type="Pfam" id="PF01048">
    <property type="entry name" value="PNP_UDP_1"/>
    <property type="match status" value="1"/>
</dbReference>
<dbReference type="GO" id="GO:0008930">
    <property type="term" value="F:methylthioadenosine nucleosidase activity"/>
    <property type="evidence" value="ECO:0007669"/>
    <property type="project" value="TreeGrafter"/>
</dbReference>
<feature type="domain" description="Nucleoside phosphorylase" evidence="1">
    <location>
        <begin position="36"/>
        <end position="191"/>
    </location>
</feature>
<dbReference type="AlphaFoldDB" id="A0A1M6WRY1"/>
<dbReference type="PANTHER" id="PTHR46832">
    <property type="entry name" value="5'-METHYLTHIOADENOSINE/S-ADENOSYLHOMOCYSTEINE NUCLEOSIDASE"/>
    <property type="match status" value="1"/>
</dbReference>